<protein>
    <submittedName>
        <fullName evidence="1">Uncharacterized protein</fullName>
    </submittedName>
</protein>
<dbReference type="KEGG" id="pry:Prubr_11520"/>
<evidence type="ECO:0000313" key="1">
    <source>
        <dbReference type="EMBL" id="BCJ64131.1"/>
    </source>
</evidence>
<accession>A0A810MSX0</accession>
<dbReference type="EMBL" id="AP023359">
    <property type="protein sequence ID" value="BCJ64131.1"/>
    <property type="molecule type" value="Genomic_DNA"/>
</dbReference>
<dbReference type="Proteomes" id="UP000680866">
    <property type="component" value="Chromosome"/>
</dbReference>
<reference evidence="1" key="1">
    <citation type="submission" date="2020-08" db="EMBL/GenBank/DDBJ databases">
        <title>Whole genome shotgun sequence of Polymorphospora rubra NBRC 101157.</title>
        <authorList>
            <person name="Komaki H."/>
            <person name="Tamura T."/>
        </authorList>
    </citation>
    <scope>NUCLEOTIDE SEQUENCE</scope>
    <source>
        <strain evidence="1">NBRC 101157</strain>
    </source>
</reference>
<keyword evidence="2" id="KW-1185">Reference proteome</keyword>
<dbReference type="RefSeq" id="WP_212822294.1">
    <property type="nucleotide sequence ID" value="NZ_AP023359.1"/>
</dbReference>
<gene>
    <name evidence="1" type="ORF">Prubr_11520</name>
</gene>
<name>A0A810MSX0_9ACTN</name>
<dbReference type="AlphaFoldDB" id="A0A810MSX0"/>
<proteinExistence type="predicted"/>
<sequence length="247" mass="26024">MTTLHPHQLAAAAWAWHLGHALAHLEQLAAEAQRLDAHARLEYLTRAPDGLQGWRPVIGRSGGGHGDPVGSTALLDGPATRPPLPAAIRWTTLASNAHEMLRWLAARLGLPRGGAPLEALTAAIPAMRSSTAAELAKWLRERDGIVRAKTGRPADWLGMPYGAPCPACAGRSLRRALTDDRGGVVLCQELCVCAGAGCGCGMPQRGWGGRMRGSGARLWSGCPGRGRKAVSGRLPRIAPSSGLLSFR</sequence>
<evidence type="ECO:0000313" key="2">
    <source>
        <dbReference type="Proteomes" id="UP000680866"/>
    </source>
</evidence>
<organism evidence="1 2">
    <name type="scientific">Polymorphospora rubra</name>
    <dbReference type="NCBI Taxonomy" id="338584"/>
    <lineage>
        <taxon>Bacteria</taxon>
        <taxon>Bacillati</taxon>
        <taxon>Actinomycetota</taxon>
        <taxon>Actinomycetes</taxon>
        <taxon>Micromonosporales</taxon>
        <taxon>Micromonosporaceae</taxon>
        <taxon>Polymorphospora</taxon>
    </lineage>
</organism>